<organism evidence="1 2">
    <name type="scientific">Sphingobium chungbukense</name>
    <dbReference type="NCBI Taxonomy" id="56193"/>
    <lineage>
        <taxon>Bacteria</taxon>
        <taxon>Pseudomonadati</taxon>
        <taxon>Pseudomonadota</taxon>
        <taxon>Alphaproteobacteria</taxon>
        <taxon>Sphingomonadales</taxon>
        <taxon>Sphingomonadaceae</taxon>
        <taxon>Sphingobium</taxon>
    </lineage>
</organism>
<dbReference type="STRING" id="56193.YP76_06775"/>
<dbReference type="AlphaFoldDB" id="A0A0M3AVN2"/>
<dbReference type="RefSeq" id="WP_157035687.1">
    <property type="nucleotide sequence ID" value="NZ_LBIC01000003.1"/>
</dbReference>
<dbReference type="PATRIC" id="fig|56193.3.peg.1396"/>
<dbReference type="EMBL" id="LBIC01000003">
    <property type="protein sequence ID" value="KKW92634.1"/>
    <property type="molecule type" value="Genomic_DNA"/>
</dbReference>
<evidence type="ECO:0000313" key="2">
    <source>
        <dbReference type="Proteomes" id="UP000033874"/>
    </source>
</evidence>
<gene>
    <name evidence="1" type="ORF">YP76_06775</name>
</gene>
<protein>
    <submittedName>
        <fullName evidence="1">Uncharacterized protein</fullName>
    </submittedName>
</protein>
<sequence length="80" mass="8806">MSMVEAMARKLAIHACGGRDDWNKWAEFDRQPYRDQAIAALKALRDPTPEMVEAGQAVDCTITAEPVWQAMIDAALDGEG</sequence>
<evidence type="ECO:0000313" key="1">
    <source>
        <dbReference type="EMBL" id="KKW92634.1"/>
    </source>
</evidence>
<reference evidence="1 2" key="1">
    <citation type="submission" date="2015-04" db="EMBL/GenBank/DDBJ databases">
        <title>Genome sequence of aromatic hydrocarbons-degrading Sphingobium chungbukense DJ77.</title>
        <authorList>
            <person name="Kim Y.-C."/>
            <person name="Chae J.-C."/>
        </authorList>
    </citation>
    <scope>NUCLEOTIDE SEQUENCE [LARGE SCALE GENOMIC DNA]</scope>
    <source>
        <strain evidence="1 2">DJ77</strain>
    </source>
</reference>
<dbReference type="Proteomes" id="UP000033874">
    <property type="component" value="Unassembled WGS sequence"/>
</dbReference>
<accession>A0A0M3AVN2</accession>
<keyword evidence="2" id="KW-1185">Reference proteome</keyword>
<name>A0A0M3AVN2_9SPHN</name>
<comment type="caution">
    <text evidence="1">The sequence shown here is derived from an EMBL/GenBank/DDBJ whole genome shotgun (WGS) entry which is preliminary data.</text>
</comment>
<proteinExistence type="predicted"/>